<reference evidence="1" key="1">
    <citation type="submission" date="2022-10" db="EMBL/GenBank/DDBJ databases">
        <title>The complete genomes of actinobacterial strains from the NBC collection.</title>
        <authorList>
            <person name="Joergensen T.S."/>
            <person name="Alvarez Arevalo M."/>
            <person name="Sterndorff E.B."/>
            <person name="Faurdal D."/>
            <person name="Vuksanovic O."/>
            <person name="Mourched A.-S."/>
            <person name="Charusanti P."/>
            <person name="Shaw S."/>
            <person name="Blin K."/>
            <person name="Weber T."/>
        </authorList>
    </citation>
    <scope>NUCLEOTIDE SEQUENCE</scope>
    <source>
        <strain evidence="1">NBC_00283</strain>
    </source>
</reference>
<gene>
    <name evidence="1" type="ORF">OHU17_00905</name>
</gene>
<keyword evidence="2" id="KW-1185">Reference proteome</keyword>
<evidence type="ECO:0000313" key="1">
    <source>
        <dbReference type="EMBL" id="WUO44482.1"/>
    </source>
</evidence>
<sequence length="89" mass="9746">MVRLGWLASVGSVEVDFKRQGGVTTVPLYDAQEIALLEVVRPSVDWRPVRTTAAGRRSPLAVLDPSPGWERVLLAEVARIAGVVRAVRR</sequence>
<proteinExistence type="predicted"/>
<dbReference type="EMBL" id="CP108057">
    <property type="protein sequence ID" value="WUO44482.1"/>
    <property type="molecule type" value="Genomic_DNA"/>
</dbReference>
<dbReference type="Proteomes" id="UP001432075">
    <property type="component" value="Chromosome"/>
</dbReference>
<evidence type="ECO:0000313" key="2">
    <source>
        <dbReference type="Proteomes" id="UP001432075"/>
    </source>
</evidence>
<accession>A0ABZ1RCJ9</accession>
<protein>
    <submittedName>
        <fullName evidence="1">Uncharacterized protein</fullName>
    </submittedName>
</protein>
<dbReference type="RefSeq" id="WP_328774919.1">
    <property type="nucleotide sequence ID" value="NZ_CP108057.1"/>
</dbReference>
<name>A0ABZ1RCJ9_9ACTN</name>
<organism evidence="1 2">
    <name type="scientific">Streptomyces goshikiensis</name>
    <dbReference type="NCBI Taxonomy" id="1942"/>
    <lineage>
        <taxon>Bacteria</taxon>
        <taxon>Bacillati</taxon>
        <taxon>Actinomycetota</taxon>
        <taxon>Actinomycetes</taxon>
        <taxon>Kitasatosporales</taxon>
        <taxon>Streptomycetaceae</taxon>
        <taxon>Streptomyces</taxon>
    </lineage>
</organism>